<protein>
    <submittedName>
        <fullName evidence="2">Uncharacterized protein</fullName>
    </submittedName>
</protein>
<reference evidence="3" key="1">
    <citation type="journal article" date="2019" name="Int. J. Syst. Evol. Microbiol.">
        <title>The Global Catalogue of Microorganisms (GCM) 10K type strain sequencing project: providing services to taxonomists for standard genome sequencing and annotation.</title>
        <authorList>
            <consortium name="The Broad Institute Genomics Platform"/>
            <consortium name="The Broad Institute Genome Sequencing Center for Infectious Disease"/>
            <person name="Wu L."/>
            <person name="Ma J."/>
        </authorList>
    </citation>
    <scope>NUCLEOTIDE SEQUENCE [LARGE SCALE GENOMIC DNA]</scope>
    <source>
        <strain evidence="3">CGMCC 4.5798</strain>
    </source>
</reference>
<gene>
    <name evidence="2" type="ORF">ACFPO9_15880</name>
</gene>
<proteinExistence type="predicted"/>
<evidence type="ECO:0000313" key="3">
    <source>
        <dbReference type="Proteomes" id="UP001596086"/>
    </source>
</evidence>
<dbReference type="RefSeq" id="WP_379772089.1">
    <property type="nucleotide sequence ID" value="NZ_JBHSMZ010000010.1"/>
</dbReference>
<dbReference type="Proteomes" id="UP001596086">
    <property type="component" value="Unassembled WGS sequence"/>
</dbReference>
<keyword evidence="3" id="KW-1185">Reference proteome</keyword>
<evidence type="ECO:0000256" key="1">
    <source>
        <dbReference type="SAM" id="MobiDB-lite"/>
    </source>
</evidence>
<sequence>MAFDQGRTLALVIAFMCAASGCSNHDAELERGIVGVWQAADVPEVEIVVDYRPGHASYYTWRSKSDGTKNSANGRWSIKNGVITDKLEKWSLSDQPPPTLRTEIMSLKADELITRGEPGKHPDVFRRLSVTGDGSLTSPPENASAASAPQAPPPTPAAPEPAPAPAPAPVQAASPRAFIDETVYVPTKEHAHLTFNIYRKASVLMLIDIDNQVPVDIITLPTKWTAENYENLKINIGLGEASEMMSQLFGKEATEQFLPKNTTGIDETSLFTLPLSKRGAYGHLEVRAELEPGAYTLFLDNTEDFTPTRGDAPVHVQLYAE</sequence>
<evidence type="ECO:0000313" key="2">
    <source>
        <dbReference type="EMBL" id="MFC5549997.1"/>
    </source>
</evidence>
<feature type="compositionally biased region" description="Low complexity" evidence="1">
    <location>
        <begin position="138"/>
        <end position="149"/>
    </location>
</feature>
<dbReference type="EMBL" id="JBHSMZ010000010">
    <property type="protein sequence ID" value="MFC5549997.1"/>
    <property type="molecule type" value="Genomic_DNA"/>
</dbReference>
<name>A0ABW0S3Z1_9BURK</name>
<accession>A0ABW0S3Z1</accession>
<feature type="region of interest" description="Disordered" evidence="1">
    <location>
        <begin position="115"/>
        <end position="171"/>
    </location>
</feature>
<feature type="compositionally biased region" description="Pro residues" evidence="1">
    <location>
        <begin position="150"/>
        <end position="168"/>
    </location>
</feature>
<comment type="caution">
    <text evidence="2">The sequence shown here is derived from an EMBL/GenBank/DDBJ whole genome shotgun (WGS) entry which is preliminary data.</text>
</comment>
<feature type="compositionally biased region" description="Basic and acidic residues" evidence="1">
    <location>
        <begin position="115"/>
        <end position="126"/>
    </location>
</feature>
<organism evidence="2 3">
    <name type="scientific">Massilia aerilata</name>
    <dbReference type="NCBI Taxonomy" id="453817"/>
    <lineage>
        <taxon>Bacteria</taxon>
        <taxon>Pseudomonadati</taxon>
        <taxon>Pseudomonadota</taxon>
        <taxon>Betaproteobacteria</taxon>
        <taxon>Burkholderiales</taxon>
        <taxon>Oxalobacteraceae</taxon>
        <taxon>Telluria group</taxon>
        <taxon>Massilia</taxon>
    </lineage>
</organism>
<dbReference type="PROSITE" id="PS51257">
    <property type="entry name" value="PROKAR_LIPOPROTEIN"/>
    <property type="match status" value="1"/>
</dbReference>